<accession>A0A8H6WXZ2</accession>
<gene>
    <name evidence="1" type="ORF">MSAN_02446300</name>
</gene>
<evidence type="ECO:0000313" key="1">
    <source>
        <dbReference type="EMBL" id="KAF7330737.1"/>
    </source>
</evidence>
<organism evidence="1 2">
    <name type="scientific">Mycena sanguinolenta</name>
    <dbReference type="NCBI Taxonomy" id="230812"/>
    <lineage>
        <taxon>Eukaryota</taxon>
        <taxon>Fungi</taxon>
        <taxon>Dikarya</taxon>
        <taxon>Basidiomycota</taxon>
        <taxon>Agaricomycotina</taxon>
        <taxon>Agaricomycetes</taxon>
        <taxon>Agaricomycetidae</taxon>
        <taxon>Agaricales</taxon>
        <taxon>Marasmiineae</taxon>
        <taxon>Mycenaceae</taxon>
        <taxon>Mycena</taxon>
    </lineage>
</organism>
<protein>
    <recommendedName>
        <fullName evidence="3">Protein kinase domain-containing protein</fullName>
    </recommendedName>
</protein>
<comment type="caution">
    <text evidence="1">The sequence shown here is derived from an EMBL/GenBank/DDBJ whole genome shotgun (WGS) entry which is preliminary data.</text>
</comment>
<dbReference type="EMBL" id="JACAZH010000062">
    <property type="protein sequence ID" value="KAF7330737.1"/>
    <property type="molecule type" value="Genomic_DNA"/>
</dbReference>
<reference evidence="1" key="1">
    <citation type="submission" date="2020-05" db="EMBL/GenBank/DDBJ databases">
        <title>Mycena genomes resolve the evolution of fungal bioluminescence.</title>
        <authorList>
            <person name="Tsai I.J."/>
        </authorList>
    </citation>
    <scope>NUCLEOTIDE SEQUENCE</scope>
    <source>
        <strain evidence="1">160909Yilan</strain>
    </source>
</reference>
<sequence length="494" mass="56153">MHLLTPTSRCQVLTQSCEIGAYSLFYSSRHLMDLQPHSEAEYALASTTNTTGSAPYASAFFPQASGFNIRGGVFAGSVTNVYNPHPEQPSDFQKIRLGDVKLVKEVRLSLQSGVVGRQSRRVGVRRIYHAEIRRDPGTVTIAMYQGDGAEEEWRQHVAKYESIRHPNIMQLYGLVSTKGLYAMDYNNPPVWIRPSTGELCLDLVQGGAATSFELPWWQVHILRVENISLDSPDSEDMIISSLREDQYHKLCSGYPIARSQWFQVSTEHLVGPGIFTVDSQHRTCLRITEPLILPEEELYWVRYERVLGELMPNSWIRYDSRRISTLKFELQLLFSSYEIQKAWLAQANHIFAELQERKHVEDYVCVDDIRFTLRCLPMTNKSPIDPEGYLFPVQHIGVSTHLVLLASSSKDARILGFPAIHIETVMAGRSWDQSVYKGLRRFHEGKELDPESREVASQLGYPLYDVLSDLDSGTPFPSHSGELHLDGLFMGNFH</sequence>
<keyword evidence="2" id="KW-1185">Reference proteome</keyword>
<dbReference type="Proteomes" id="UP000623467">
    <property type="component" value="Unassembled WGS sequence"/>
</dbReference>
<evidence type="ECO:0000313" key="2">
    <source>
        <dbReference type="Proteomes" id="UP000623467"/>
    </source>
</evidence>
<evidence type="ECO:0008006" key="3">
    <source>
        <dbReference type="Google" id="ProtNLM"/>
    </source>
</evidence>
<dbReference type="AlphaFoldDB" id="A0A8H6WXZ2"/>
<proteinExistence type="predicted"/>
<name>A0A8H6WXZ2_9AGAR</name>